<feature type="transmembrane region" description="Helical" evidence="1">
    <location>
        <begin position="44"/>
        <end position="67"/>
    </location>
</feature>
<evidence type="ECO:0008006" key="4">
    <source>
        <dbReference type="Google" id="ProtNLM"/>
    </source>
</evidence>
<dbReference type="AlphaFoldDB" id="A0A2S0KJN0"/>
<dbReference type="RefSeq" id="WP_105943602.1">
    <property type="nucleotide sequence ID" value="NZ_CP027433.1"/>
</dbReference>
<reference evidence="2 3" key="1">
    <citation type="submission" date="2018-03" db="EMBL/GenBank/DDBJ databases">
        <title>Characteristics and genome of n-alkane degrading marine bacteria Gordonia iterans isolated from crude oil contaminated in Tae-an, South Korea.</title>
        <authorList>
            <person name="Lee S.-S."/>
            <person name="Kim H."/>
        </authorList>
    </citation>
    <scope>NUCLEOTIDE SEQUENCE [LARGE SCALE GENOMIC DNA]</scope>
    <source>
        <strain evidence="2 3">Co17</strain>
    </source>
</reference>
<name>A0A2S0KJN0_9ACTN</name>
<keyword evidence="3" id="KW-1185">Reference proteome</keyword>
<dbReference type="KEGG" id="git:C6V83_18140"/>
<sequence>MPHSLTILLTLGLIMRITRLLVVDEILHRPRTWLCVKLGLSNPIAYLLTCSWCMSVWVGAGVSAAWWQWGDTRWWTAAALAGTASLLAGWGANWLDPAPEEA</sequence>
<gene>
    <name evidence="2" type="ORF">C6V83_18140</name>
</gene>
<proteinExistence type="predicted"/>
<dbReference type="EMBL" id="CP027433">
    <property type="protein sequence ID" value="AVM01899.1"/>
    <property type="molecule type" value="Genomic_DNA"/>
</dbReference>
<evidence type="ECO:0000313" key="2">
    <source>
        <dbReference type="EMBL" id="AVM01899.1"/>
    </source>
</evidence>
<keyword evidence="1" id="KW-0472">Membrane</keyword>
<keyword evidence="1" id="KW-1133">Transmembrane helix</keyword>
<keyword evidence="1" id="KW-0812">Transmembrane</keyword>
<protein>
    <recommendedName>
        <fullName evidence="4">DUF1360 domain-containing protein</fullName>
    </recommendedName>
</protein>
<evidence type="ECO:0000256" key="1">
    <source>
        <dbReference type="SAM" id="Phobius"/>
    </source>
</evidence>
<accession>A0A2S0KJN0</accession>
<dbReference type="OrthoDB" id="3787848at2"/>
<evidence type="ECO:0000313" key="3">
    <source>
        <dbReference type="Proteomes" id="UP000239814"/>
    </source>
</evidence>
<organism evidence="2 3">
    <name type="scientific">Gordonia iterans</name>
    <dbReference type="NCBI Taxonomy" id="1004901"/>
    <lineage>
        <taxon>Bacteria</taxon>
        <taxon>Bacillati</taxon>
        <taxon>Actinomycetota</taxon>
        <taxon>Actinomycetes</taxon>
        <taxon>Mycobacteriales</taxon>
        <taxon>Gordoniaceae</taxon>
        <taxon>Gordonia</taxon>
    </lineage>
</organism>
<dbReference type="Proteomes" id="UP000239814">
    <property type="component" value="Chromosome"/>
</dbReference>